<keyword evidence="4 10" id="KW-0808">Transferase</keyword>
<feature type="domain" description="Glycosyltransferase RgtA/B/C/D-like" evidence="9">
    <location>
        <begin position="65"/>
        <end position="225"/>
    </location>
</feature>
<feature type="transmembrane region" description="Helical" evidence="8">
    <location>
        <begin position="209"/>
        <end position="229"/>
    </location>
</feature>
<evidence type="ECO:0000256" key="7">
    <source>
        <dbReference type="ARBA" id="ARBA00023136"/>
    </source>
</evidence>
<dbReference type="Pfam" id="PF13231">
    <property type="entry name" value="PMT_2"/>
    <property type="match status" value="1"/>
</dbReference>
<evidence type="ECO:0000313" key="10">
    <source>
        <dbReference type="EMBL" id="WMW77879.1"/>
    </source>
</evidence>
<dbReference type="GO" id="GO:0016757">
    <property type="term" value="F:glycosyltransferase activity"/>
    <property type="evidence" value="ECO:0007669"/>
    <property type="project" value="UniProtKB-KW"/>
</dbReference>
<evidence type="ECO:0000256" key="8">
    <source>
        <dbReference type="SAM" id="Phobius"/>
    </source>
</evidence>
<evidence type="ECO:0000256" key="4">
    <source>
        <dbReference type="ARBA" id="ARBA00022679"/>
    </source>
</evidence>
<keyword evidence="6 8" id="KW-1133">Transmembrane helix</keyword>
<dbReference type="Proteomes" id="UP001180481">
    <property type="component" value="Chromosome"/>
</dbReference>
<dbReference type="PANTHER" id="PTHR33908:SF11">
    <property type="entry name" value="MEMBRANE PROTEIN"/>
    <property type="match status" value="1"/>
</dbReference>
<evidence type="ECO:0000259" key="9">
    <source>
        <dbReference type="Pfam" id="PF13231"/>
    </source>
</evidence>
<dbReference type="InterPro" id="IPR050297">
    <property type="entry name" value="LipidA_mod_glycosyltrf_83"/>
</dbReference>
<keyword evidence="3 10" id="KW-0328">Glycosyltransferase</keyword>
<feature type="transmembrane region" description="Helical" evidence="8">
    <location>
        <begin position="260"/>
        <end position="280"/>
    </location>
</feature>
<feature type="transmembrane region" description="Helical" evidence="8">
    <location>
        <begin position="175"/>
        <end position="197"/>
    </location>
</feature>
<protein>
    <submittedName>
        <fullName evidence="10">Glycosyltransferase family 39 protein</fullName>
        <ecNumber evidence="10">2.4.-.-</ecNumber>
    </submittedName>
</protein>
<keyword evidence="5 8" id="KW-0812">Transmembrane</keyword>
<sequence length="614" mass="72988">MKRFLKKIVENKWLFLILAIAFFLRIYHLDFQSLWMDEIYTMNISSPDLTFKQFHEEMILREGFPYLYFLLLKIMYFFFGYTSFVARFLSVIGGLLAVFLIYKIAKKLVDYQTGLIAALLLAINEYQIYISQDARPYTLYLAAIIFSYYRLIFFIEKKDSKNTIYYGLSAGILLNINFFSLINLLSQAILIIIYFSINKEIFLFKNIKKFIIVLIIAAIMFLPNIDMLLKLLQMNNFWVERPNSDSFNLMFKEFLGNYELTIFIITPILIYFLATIFNYKSSFTKEALVKKVNFSILILFTWIFVFMLFLIIRSYGDVSLILSRYFTSIIPVVILVIAWGISCIKNQIAKTIVLFSLATLTFTNIFYAKNYYNTTNKSQFREASNHILKNNTNKDCIFTTQKYWFDYYFRSNNVDLKEKKFEDVIQEMIKDTTKIKSFWYIEGHGKQFQPEENIKLFMNKYFYVDSNFDGFQSWAKHFELKSNKKQLSYDAFNRLKKLNDITIESNIDVFEINNNTLHIYGWAIEKDIPSEDIKTEIIIYNERGFYVLPTEERTRKDVTISKNNKINYDSSGFETLFLLTEIPKGNYKTGIYLYNKSKNKEKFKITDKVFKNNY</sequence>
<dbReference type="InterPro" id="IPR038731">
    <property type="entry name" value="RgtA/B/C-like"/>
</dbReference>
<feature type="transmembrane region" description="Helical" evidence="8">
    <location>
        <begin position="88"/>
        <end position="105"/>
    </location>
</feature>
<feature type="transmembrane region" description="Helical" evidence="8">
    <location>
        <begin position="137"/>
        <end position="155"/>
    </location>
</feature>
<evidence type="ECO:0000256" key="5">
    <source>
        <dbReference type="ARBA" id="ARBA00022692"/>
    </source>
</evidence>
<evidence type="ECO:0000313" key="11">
    <source>
        <dbReference type="Proteomes" id="UP001180481"/>
    </source>
</evidence>
<evidence type="ECO:0000256" key="1">
    <source>
        <dbReference type="ARBA" id="ARBA00004651"/>
    </source>
</evidence>
<reference evidence="10" key="1">
    <citation type="submission" date="2023-09" db="EMBL/GenBank/DDBJ databases">
        <title>Flavobacterium sp. 20NA77.7 isolated from freshwater.</title>
        <authorList>
            <person name="Le V."/>
            <person name="Ko S.-R."/>
            <person name="Ahn C.-Y."/>
            <person name="Oh H.-M."/>
        </authorList>
    </citation>
    <scope>NUCLEOTIDE SEQUENCE</scope>
    <source>
        <strain evidence="10">20NA77.7</strain>
    </source>
</reference>
<gene>
    <name evidence="10" type="ORF">RF683_00095</name>
</gene>
<feature type="transmembrane region" description="Helical" evidence="8">
    <location>
        <begin position="292"/>
        <end position="312"/>
    </location>
</feature>
<dbReference type="PANTHER" id="PTHR33908">
    <property type="entry name" value="MANNOSYLTRANSFERASE YKCB-RELATED"/>
    <property type="match status" value="1"/>
</dbReference>
<evidence type="ECO:0000256" key="3">
    <source>
        <dbReference type="ARBA" id="ARBA00022676"/>
    </source>
</evidence>
<dbReference type="RefSeq" id="WP_309532212.1">
    <property type="nucleotide sequence ID" value="NZ_CP133721.1"/>
</dbReference>
<comment type="subcellular location">
    <subcellularLocation>
        <location evidence="1">Cell membrane</location>
        <topology evidence="1">Multi-pass membrane protein</topology>
    </subcellularLocation>
</comment>
<keyword evidence="11" id="KW-1185">Reference proteome</keyword>
<keyword evidence="7 8" id="KW-0472">Membrane</keyword>
<dbReference type="EMBL" id="CP133721">
    <property type="protein sequence ID" value="WMW77879.1"/>
    <property type="molecule type" value="Genomic_DNA"/>
</dbReference>
<feature type="transmembrane region" description="Helical" evidence="8">
    <location>
        <begin position="351"/>
        <end position="368"/>
    </location>
</feature>
<name>A0ABY9R9S4_9FLAO</name>
<keyword evidence="2" id="KW-1003">Cell membrane</keyword>
<evidence type="ECO:0000256" key="6">
    <source>
        <dbReference type="ARBA" id="ARBA00022989"/>
    </source>
</evidence>
<feature type="transmembrane region" description="Helical" evidence="8">
    <location>
        <begin position="111"/>
        <end position="130"/>
    </location>
</feature>
<accession>A0ABY9R9S4</accession>
<dbReference type="EC" id="2.4.-.-" evidence="10"/>
<organism evidence="10 11">
    <name type="scientific">Flavobacterium nakdongensis</name>
    <dbReference type="NCBI Taxonomy" id="3073563"/>
    <lineage>
        <taxon>Bacteria</taxon>
        <taxon>Pseudomonadati</taxon>
        <taxon>Bacteroidota</taxon>
        <taxon>Flavobacteriia</taxon>
        <taxon>Flavobacteriales</taxon>
        <taxon>Flavobacteriaceae</taxon>
        <taxon>Flavobacterium</taxon>
    </lineage>
</organism>
<evidence type="ECO:0000256" key="2">
    <source>
        <dbReference type="ARBA" id="ARBA00022475"/>
    </source>
</evidence>
<proteinExistence type="predicted"/>
<feature type="transmembrane region" description="Helical" evidence="8">
    <location>
        <begin position="324"/>
        <end position="344"/>
    </location>
</feature>
<feature type="transmembrane region" description="Helical" evidence="8">
    <location>
        <begin position="12"/>
        <end position="28"/>
    </location>
</feature>